<dbReference type="SUPFAM" id="SSF53901">
    <property type="entry name" value="Thiolase-like"/>
    <property type="match status" value="2"/>
</dbReference>
<comment type="catalytic activity">
    <reaction evidence="21">
        <text>7-dehydrocholesterol(in) = 7-dehydrocholesterol(out)</text>
        <dbReference type="Rhea" id="RHEA:62960"/>
        <dbReference type="ChEBI" id="CHEBI:17759"/>
    </reaction>
</comment>
<comment type="function">
    <text evidence="30">Mediates the transfer of all common phospholipids, cholesterol and gangliosides from the endoplasmic reticulum to the plasma membrane. May play a role in regulating steroidogenesis. Stimulates the microsomal conversion of 7-dehydrocholesterol to cholesterol. Also binds fatty acids and fatty acyl Coenzyme A (CoA) such as phytanoyl-CoA. Involved in the regulation phospholipid synthesis in endoplasmic reticulum enhancing the incorporation of exogenous fatty acid into glycerides. Seems to stimulate the rate-limiting step in phosphatidic acid formation mediated by GPAT3. Isoforms SCP2 and SCPx cooperate in peroxisomal oxidation of certain naturally occurring tetramethyl-branched fatty acyl-CoAs.</text>
</comment>
<keyword evidence="9" id="KW-0445">Lipid transport</keyword>
<evidence type="ECO:0000256" key="24">
    <source>
        <dbReference type="ARBA" id="ARBA00030851"/>
    </source>
</evidence>
<comment type="subcellular location">
    <subcellularLocation>
        <location evidence="3">Cytoplasm</location>
    </subcellularLocation>
    <subcellularLocation>
        <location evidence="1">Mitochondrion</location>
    </subcellularLocation>
    <subcellularLocation>
        <location evidence="2">Peroxisome</location>
    </subcellularLocation>
</comment>
<dbReference type="EMBL" id="JV047888">
    <property type="protein sequence ID" value="AFI37959.1"/>
    <property type="molecule type" value="mRNA"/>
</dbReference>
<comment type="catalytic activity">
    <reaction evidence="40">
        <text>octanoyl-CoA + acetyl-CoA = 3-oxodecanoyl-CoA + CoA</text>
        <dbReference type="Rhea" id="RHEA:31087"/>
        <dbReference type="ChEBI" id="CHEBI:57287"/>
        <dbReference type="ChEBI" id="CHEBI:57288"/>
        <dbReference type="ChEBI" id="CHEBI:57386"/>
        <dbReference type="ChEBI" id="CHEBI:62548"/>
    </reaction>
    <physiologicalReaction direction="right-to-left" evidence="40">
        <dbReference type="Rhea" id="RHEA:31089"/>
    </physiologicalReaction>
</comment>
<dbReference type="InterPro" id="IPR020616">
    <property type="entry name" value="Thiolase_N"/>
</dbReference>
<dbReference type="GO" id="GO:0019216">
    <property type="term" value="P:regulation of lipid metabolic process"/>
    <property type="evidence" value="ECO:0007669"/>
    <property type="project" value="UniProtKB-ARBA"/>
</dbReference>
<evidence type="ECO:0000256" key="13">
    <source>
        <dbReference type="ARBA" id="ARBA00023140"/>
    </source>
</evidence>
<evidence type="ECO:0000256" key="29">
    <source>
        <dbReference type="ARBA" id="ARBA00033178"/>
    </source>
</evidence>
<feature type="domain" description="SCP2" evidence="43">
    <location>
        <begin position="437"/>
        <end position="538"/>
    </location>
</feature>
<feature type="domain" description="Thiolase C-terminal" evidence="44">
    <location>
        <begin position="278"/>
        <end position="394"/>
    </location>
</feature>
<evidence type="ECO:0000256" key="34">
    <source>
        <dbReference type="ARBA" id="ARBA00048004"/>
    </source>
</evidence>
<dbReference type="InterPro" id="IPR020615">
    <property type="entry name" value="Thiolase_acyl_enz_int_AS"/>
</dbReference>
<dbReference type="Gene3D" id="3.30.1050.10">
    <property type="entry name" value="SCP2 sterol-binding domain"/>
    <property type="match status" value="1"/>
</dbReference>
<evidence type="ECO:0000259" key="44">
    <source>
        <dbReference type="Pfam" id="PF22691"/>
    </source>
</evidence>
<keyword evidence="10" id="KW-0443">Lipid metabolism</keyword>
<comment type="catalytic activity">
    <reaction evidence="38">
        <text>dodecanoyl-CoA + acetyl-CoA = 3-oxotetradecanoyl-CoA + CoA</text>
        <dbReference type="Rhea" id="RHEA:31091"/>
        <dbReference type="ChEBI" id="CHEBI:57287"/>
        <dbReference type="ChEBI" id="CHEBI:57288"/>
        <dbReference type="ChEBI" id="CHEBI:57375"/>
        <dbReference type="ChEBI" id="CHEBI:62543"/>
    </reaction>
    <physiologicalReaction direction="right-to-left" evidence="38">
        <dbReference type="Rhea" id="RHEA:31093"/>
    </physiologicalReaction>
</comment>
<dbReference type="InterPro" id="IPR003033">
    <property type="entry name" value="SCP2_sterol-bd_dom"/>
</dbReference>
<evidence type="ECO:0000256" key="17">
    <source>
        <dbReference type="ARBA" id="ARBA00024073"/>
    </source>
</evidence>
<dbReference type="GO" id="GO:0005739">
    <property type="term" value="C:mitochondrion"/>
    <property type="evidence" value="ECO:0007669"/>
    <property type="project" value="UniProtKB-SubCell"/>
</dbReference>
<dbReference type="PROSITE" id="PS00737">
    <property type="entry name" value="THIOLASE_2"/>
    <property type="match status" value="1"/>
</dbReference>
<evidence type="ECO:0000256" key="2">
    <source>
        <dbReference type="ARBA" id="ARBA00004275"/>
    </source>
</evidence>
<evidence type="ECO:0000256" key="4">
    <source>
        <dbReference type="ARBA" id="ARBA00012352"/>
    </source>
</evidence>
<dbReference type="InterPro" id="IPR016039">
    <property type="entry name" value="Thiolase-like"/>
</dbReference>
<evidence type="ECO:0000256" key="10">
    <source>
        <dbReference type="ARBA" id="ARBA00023098"/>
    </source>
</evidence>
<dbReference type="CDD" id="cd00826">
    <property type="entry name" value="nondecarbox_cond_enzymes"/>
    <property type="match status" value="1"/>
</dbReference>
<keyword evidence="14" id="KW-0012">Acyltransferase</keyword>
<dbReference type="Pfam" id="PF00108">
    <property type="entry name" value="Thiolase_N"/>
    <property type="match status" value="1"/>
</dbReference>
<dbReference type="GO" id="GO:0005777">
    <property type="term" value="C:peroxisome"/>
    <property type="evidence" value="ECO:0007669"/>
    <property type="project" value="UniProtKB-SubCell"/>
</dbReference>
<accession>I0FU33</accession>
<dbReference type="EC" id="2.3.1.16" evidence="17"/>
<comment type="catalytic activity">
    <reaction evidence="20">
        <text>3-oxo-(9Z-octadecenoyl)-CoA + CoA = (7Z)-hexadecenoyl-CoA + acetyl-CoA</text>
        <dbReference type="Rhea" id="RHEA:47400"/>
        <dbReference type="ChEBI" id="CHEBI:57287"/>
        <dbReference type="ChEBI" id="CHEBI:57288"/>
        <dbReference type="ChEBI" id="CHEBI:87695"/>
        <dbReference type="ChEBI" id="CHEBI:87698"/>
    </reaction>
    <physiologicalReaction direction="left-to-right" evidence="20">
        <dbReference type="Rhea" id="RHEA:47401"/>
    </physiologicalReaction>
</comment>
<comment type="catalytic activity">
    <reaction evidence="22">
        <text>4,8,12-trimethyltridecanoyl-CoA + propanoyl-CoA = 3-oxopristanoyl-CoA + CoA</text>
        <dbReference type="Rhea" id="RHEA:10408"/>
        <dbReference type="ChEBI" id="CHEBI:57287"/>
        <dbReference type="ChEBI" id="CHEBI:57291"/>
        <dbReference type="ChEBI" id="CHEBI:57351"/>
        <dbReference type="ChEBI" id="CHEBI:57392"/>
        <dbReference type="EC" id="2.3.1.176"/>
    </reaction>
    <physiologicalReaction direction="right-to-left" evidence="22">
        <dbReference type="Rhea" id="RHEA:10410"/>
    </physiologicalReaction>
</comment>
<dbReference type="Pfam" id="PF22691">
    <property type="entry name" value="Thiolase_C_1"/>
    <property type="match status" value="1"/>
</dbReference>
<evidence type="ECO:0000256" key="26">
    <source>
        <dbReference type="ARBA" id="ARBA00031346"/>
    </source>
</evidence>
<evidence type="ECO:0000256" key="16">
    <source>
        <dbReference type="ARBA" id="ARBA00024058"/>
    </source>
</evidence>
<evidence type="ECO:0000256" key="38">
    <source>
        <dbReference type="ARBA" id="ARBA00049270"/>
    </source>
</evidence>
<keyword evidence="11" id="KW-0446">Lipid-binding</keyword>
<evidence type="ECO:0000256" key="23">
    <source>
        <dbReference type="ARBA" id="ARBA00030531"/>
    </source>
</evidence>
<dbReference type="NCBIfam" id="NF006102">
    <property type="entry name" value="PRK08256.1"/>
    <property type="match status" value="1"/>
</dbReference>
<evidence type="ECO:0000256" key="5">
    <source>
        <dbReference type="ARBA" id="ARBA00014545"/>
    </source>
</evidence>
<keyword evidence="8" id="KW-0808">Transferase</keyword>
<comment type="similarity">
    <text evidence="41">In the N-terminal section; belongs to the thiolase-like superfamily. Thiolase family.</text>
</comment>
<evidence type="ECO:0000256" key="1">
    <source>
        <dbReference type="ARBA" id="ARBA00004173"/>
    </source>
</evidence>
<comment type="catalytic activity">
    <reaction evidence="19">
        <text>choloyl-CoA + propanoyl-CoA = 3alpha,7alpha,12alpha-trihydroxy-24-oxo-5beta-cholestan-26-oyl-CoA + CoA</text>
        <dbReference type="Rhea" id="RHEA:16865"/>
        <dbReference type="ChEBI" id="CHEBI:57287"/>
        <dbReference type="ChEBI" id="CHEBI:57373"/>
        <dbReference type="ChEBI" id="CHEBI:57392"/>
        <dbReference type="ChEBI" id="CHEBI:58507"/>
        <dbReference type="EC" id="2.3.1.176"/>
    </reaction>
    <physiologicalReaction direction="right-to-left" evidence="19">
        <dbReference type="Rhea" id="RHEA:16867"/>
    </physiologicalReaction>
</comment>
<dbReference type="Gene3D" id="3.40.47.10">
    <property type="match status" value="1"/>
</dbReference>
<feature type="domain" description="Thiolase N-terminal" evidence="42">
    <location>
        <begin position="14"/>
        <end position="239"/>
    </location>
</feature>
<evidence type="ECO:0000256" key="31">
    <source>
        <dbReference type="ARBA" id="ARBA00045994"/>
    </source>
</evidence>
<dbReference type="EC" id="2.3.1.176" evidence="4"/>
<evidence type="ECO:0000256" key="8">
    <source>
        <dbReference type="ARBA" id="ARBA00022679"/>
    </source>
</evidence>
<comment type="catalytic activity">
    <reaction evidence="32">
        <text>tetradecanoyl-CoA + acetyl-CoA = 3-oxohexadecanoyl-CoA + CoA</text>
        <dbReference type="Rhea" id="RHEA:18161"/>
        <dbReference type="ChEBI" id="CHEBI:57287"/>
        <dbReference type="ChEBI" id="CHEBI:57288"/>
        <dbReference type="ChEBI" id="CHEBI:57349"/>
        <dbReference type="ChEBI" id="CHEBI:57385"/>
        <dbReference type="EC" id="2.3.1.155"/>
    </reaction>
    <physiologicalReaction direction="right-to-left" evidence="32">
        <dbReference type="Rhea" id="RHEA:18163"/>
    </physiologicalReaction>
</comment>
<dbReference type="GO" id="GO:0008289">
    <property type="term" value="F:lipid binding"/>
    <property type="evidence" value="ECO:0007669"/>
    <property type="project" value="UniProtKB-KW"/>
</dbReference>
<reference evidence="45" key="1">
    <citation type="journal article" date="2014" name="Biol. Direct">
        <title>A new rhesus macaque assembly and annotation for next-generation sequencing analyses.</title>
        <authorList>
            <person name="Zimin A.V."/>
            <person name="Cornish A.S."/>
            <person name="Maudhoo M.D."/>
            <person name="Gibbs R.M."/>
            <person name="Zhang X."/>
            <person name="Pandey S."/>
            <person name="Meehan D.T."/>
            <person name="Wipfler K."/>
            <person name="Bosinger S.E."/>
            <person name="Johnson Z.P."/>
            <person name="Tharp G.K."/>
            <person name="Marcais G."/>
            <person name="Roberts M."/>
            <person name="Ferguson B."/>
            <person name="Fox H.S."/>
            <person name="Treangen T."/>
            <person name="Salzberg S.L."/>
            <person name="Yorke J.A."/>
            <person name="Norgren R.B.Jr."/>
        </authorList>
    </citation>
    <scope>NUCLEOTIDE SEQUENCE</scope>
    <source>
        <tissue evidence="45">Testis</tissue>
    </source>
</reference>
<evidence type="ECO:0000256" key="36">
    <source>
        <dbReference type="ARBA" id="ARBA00049178"/>
    </source>
</evidence>
<evidence type="ECO:0000256" key="27">
    <source>
        <dbReference type="ARBA" id="ARBA00032093"/>
    </source>
</evidence>
<name>I0FU33_MACMU</name>
<dbReference type="FunFam" id="3.40.47.10:FF:000016">
    <property type="entry name" value="Non-specific lipid-transfer protein"/>
    <property type="match status" value="1"/>
</dbReference>
<evidence type="ECO:0000256" key="41">
    <source>
        <dbReference type="ARBA" id="ARBA00060771"/>
    </source>
</evidence>
<dbReference type="GO" id="GO:0003988">
    <property type="term" value="F:acetyl-CoA C-acyltransferase activity"/>
    <property type="evidence" value="ECO:0007669"/>
    <property type="project" value="UniProtKB-EC"/>
</dbReference>
<comment type="catalytic activity">
    <reaction evidence="33">
        <text>hexanoyl-CoA + acetyl-CoA = 3-oxooctanoyl-CoA + CoA</text>
        <dbReference type="Rhea" id="RHEA:31203"/>
        <dbReference type="ChEBI" id="CHEBI:57287"/>
        <dbReference type="ChEBI" id="CHEBI:57288"/>
        <dbReference type="ChEBI" id="CHEBI:62619"/>
        <dbReference type="ChEBI" id="CHEBI:62620"/>
    </reaction>
    <physiologicalReaction direction="right-to-left" evidence="33">
        <dbReference type="Rhea" id="RHEA:31205"/>
    </physiologicalReaction>
</comment>
<dbReference type="PANTHER" id="PTHR42870:SF1">
    <property type="entry name" value="NON-SPECIFIC LIPID-TRANSFER PROTEIN-LIKE 2"/>
    <property type="match status" value="1"/>
</dbReference>
<keyword evidence="13" id="KW-0576">Peroxisome</keyword>
<protein>
    <recommendedName>
        <fullName evidence="5">Sterol carrier protein 2</fullName>
        <ecNumber evidence="16">2.3.1.155</ecNumber>
        <ecNumber evidence="17">2.3.1.16</ecNumber>
        <ecNumber evidence="4">2.3.1.176</ecNumber>
    </recommendedName>
    <alternativeName>
        <fullName evidence="27">Acetyl-CoA C-myristoyltransferase</fullName>
    </alternativeName>
    <alternativeName>
        <fullName evidence="24">Non-specific lipid-transfer protein</fullName>
    </alternativeName>
    <alternativeName>
        <fullName evidence="28">Propanoyl-CoA C-acyltransferase</fullName>
    </alternativeName>
    <alternativeName>
        <fullName evidence="23">SCP-2/3-oxoacyl-CoA thiolase</fullName>
    </alternativeName>
    <alternativeName>
        <fullName evidence="25">SCP-2/thiolase</fullName>
    </alternativeName>
    <alternativeName>
        <fullName evidence="26">SCP-chi</fullName>
    </alternativeName>
    <alternativeName>
        <fullName evidence="29">Sterol carrier protein X</fullName>
    </alternativeName>
</protein>
<gene>
    <name evidence="45" type="primary">SCP2</name>
</gene>
<keyword evidence="6" id="KW-0813">Transport</keyword>
<evidence type="ECO:0000256" key="35">
    <source>
        <dbReference type="ARBA" id="ARBA00048553"/>
    </source>
</evidence>
<evidence type="ECO:0000256" key="14">
    <source>
        <dbReference type="ARBA" id="ARBA00023315"/>
    </source>
</evidence>
<evidence type="ECO:0000256" key="20">
    <source>
        <dbReference type="ARBA" id="ARBA00024514"/>
    </source>
</evidence>
<evidence type="ECO:0000256" key="7">
    <source>
        <dbReference type="ARBA" id="ARBA00022490"/>
    </source>
</evidence>
<comment type="catalytic activity">
    <reaction evidence="36">
        <text>an acyl-CoA + acetyl-CoA = a 3-oxoacyl-CoA + CoA</text>
        <dbReference type="Rhea" id="RHEA:21564"/>
        <dbReference type="ChEBI" id="CHEBI:57287"/>
        <dbReference type="ChEBI" id="CHEBI:57288"/>
        <dbReference type="ChEBI" id="CHEBI:58342"/>
        <dbReference type="ChEBI" id="CHEBI:90726"/>
        <dbReference type="EC" id="2.3.1.16"/>
    </reaction>
    <physiologicalReaction direction="right-to-left" evidence="36">
        <dbReference type="Rhea" id="RHEA:21566"/>
    </physiologicalReaction>
</comment>
<evidence type="ECO:0000256" key="21">
    <source>
        <dbReference type="ARBA" id="ARBA00029287"/>
    </source>
</evidence>
<evidence type="ECO:0000256" key="11">
    <source>
        <dbReference type="ARBA" id="ARBA00023121"/>
    </source>
</evidence>
<evidence type="ECO:0000259" key="42">
    <source>
        <dbReference type="Pfam" id="PF00108"/>
    </source>
</evidence>
<dbReference type="FunFam" id="3.30.1050.10:FF:000001">
    <property type="entry name" value="Putative Non-specific lipid-transfer protein"/>
    <property type="match status" value="1"/>
</dbReference>
<evidence type="ECO:0000256" key="6">
    <source>
        <dbReference type="ARBA" id="ARBA00022448"/>
    </source>
</evidence>
<evidence type="ECO:0000259" key="43">
    <source>
        <dbReference type="Pfam" id="PF02036"/>
    </source>
</evidence>
<dbReference type="GO" id="GO:0006631">
    <property type="term" value="P:fatty acid metabolic process"/>
    <property type="evidence" value="ECO:0007669"/>
    <property type="project" value="UniProtKB-ARBA"/>
</dbReference>
<evidence type="ECO:0000256" key="25">
    <source>
        <dbReference type="ARBA" id="ARBA00031275"/>
    </source>
</evidence>
<dbReference type="SUPFAM" id="SSF55718">
    <property type="entry name" value="SCP-like"/>
    <property type="match status" value="1"/>
</dbReference>
<comment type="subunit">
    <text evidence="15">Interacts with PEX5; the interaction is essential for peroxisomal import.</text>
</comment>
<dbReference type="GO" id="GO:0006869">
    <property type="term" value="P:lipid transport"/>
    <property type="evidence" value="ECO:0007669"/>
    <property type="project" value="UniProtKB-KW"/>
</dbReference>
<evidence type="ECO:0000256" key="39">
    <source>
        <dbReference type="ARBA" id="ARBA00049306"/>
    </source>
</evidence>
<evidence type="ECO:0000256" key="3">
    <source>
        <dbReference type="ARBA" id="ARBA00004496"/>
    </source>
</evidence>
<evidence type="ECO:0000256" key="28">
    <source>
        <dbReference type="ARBA" id="ARBA00032316"/>
    </source>
</evidence>
<evidence type="ECO:0000256" key="18">
    <source>
        <dbReference type="ARBA" id="ARBA00024471"/>
    </source>
</evidence>
<evidence type="ECO:0000313" key="45">
    <source>
        <dbReference type="EMBL" id="AFI37959.1"/>
    </source>
</evidence>
<comment type="function">
    <text evidence="31">Plays a crucial role in the peroxisomal oxidation of branched-chain fatty acids. Catalyzes the last step of the peroxisomal beta-oxidation of branched chain fatty acids and the side chain of the bile acid intermediates di- and trihydroxycoprostanic acids (DHCA and THCA). Also active with medium and long straight chain 3-oxoacyl-CoAs. Stimulates the microsomal conversion of 7-dehydrocholesterol to cholesterol and transfers phosphatidylcholine and 7-dehydrocholesterol between membrances, in vitro. Isoforms SCP2 and SCPx cooperate in peroxisomal oxidation of certain naturally occurring tetramethyl-branched fatty acyl-CoAs.</text>
</comment>
<sequence>MSSSPWEPAPLRRVFVVGGGMTKFVRPGAENSRDYPDLAGEAGQKALADAQIPYSAVDQACVGYVFGDSTCGQRAIYHSLGMTGIPIINVNNNCSTGSTALFMARQLIQGGVAECVLALGFEKMSKGSLGIKFSDRTIPTDKHLDVLINKYGLSAHPVAPQMFGYAGKEHMEKYGTKIEHFAKIGWKNHKHSVNNPYSQFQDEYSLDEVMASKKVFDFLTILQCCPTSDGAAAAILASEAFVQKYGLQSKAVEILAQEMMTDLPSSFEEKSVIKMVGFDMSKEAARKCYEKSGLTPNDIDVIELHDCFSTNELLTYEALGLCPEGQGATLVDRGDNTYGGKWVINPSGGLISKGHPLGATGLAQCAELCWQLRGEAGKRQVPGAKVALQHNLGLGGAVVVTLYKMGFPEAASSFRTHQIEAAPTNSASDGFKANLVFKEIEKKLEEEGEQFVKKIGGIFAFKVKDGPGGKEATWVVDVKNGKGSVLPNSDKKADCTITMADSDFLALMTGKMNPQSAFFQGKLKITGNMGLAMKLQNLQLQPGNAKL</sequence>
<evidence type="ECO:0000256" key="15">
    <source>
        <dbReference type="ARBA" id="ARBA00024049"/>
    </source>
</evidence>
<organism evidence="45">
    <name type="scientific">Macaca mulatta</name>
    <name type="common">Rhesus macaque</name>
    <dbReference type="NCBI Taxonomy" id="9544"/>
    <lineage>
        <taxon>Eukaryota</taxon>
        <taxon>Metazoa</taxon>
        <taxon>Chordata</taxon>
        <taxon>Craniata</taxon>
        <taxon>Vertebrata</taxon>
        <taxon>Euteleostomi</taxon>
        <taxon>Mammalia</taxon>
        <taxon>Eutheria</taxon>
        <taxon>Euarchontoglires</taxon>
        <taxon>Primates</taxon>
        <taxon>Haplorrhini</taxon>
        <taxon>Catarrhini</taxon>
        <taxon>Cercopithecidae</taxon>
        <taxon>Cercopithecinae</taxon>
        <taxon>Macaca</taxon>
    </lineage>
</organism>
<dbReference type="InterPro" id="IPR036527">
    <property type="entry name" value="SCP2_sterol-bd_dom_sf"/>
</dbReference>
<comment type="catalytic activity">
    <reaction evidence="35">
        <text>butanoyl-CoA + acetyl-CoA = 3-oxohexanoyl-CoA + CoA</text>
        <dbReference type="Rhea" id="RHEA:31111"/>
        <dbReference type="ChEBI" id="CHEBI:57287"/>
        <dbReference type="ChEBI" id="CHEBI:57288"/>
        <dbReference type="ChEBI" id="CHEBI:57371"/>
        <dbReference type="ChEBI" id="CHEBI:62418"/>
    </reaction>
    <physiologicalReaction direction="right-to-left" evidence="35">
        <dbReference type="Rhea" id="RHEA:31113"/>
    </physiologicalReaction>
</comment>
<evidence type="ECO:0000256" key="32">
    <source>
        <dbReference type="ARBA" id="ARBA00047485"/>
    </source>
</evidence>
<keyword evidence="12" id="KW-0496">Mitochondrion</keyword>
<dbReference type="GO" id="GO:0050633">
    <property type="term" value="F:acetyl-CoA C-myristoyltransferase activity"/>
    <property type="evidence" value="ECO:0007669"/>
    <property type="project" value="UniProtKB-EC"/>
</dbReference>
<dbReference type="AlphaFoldDB" id="I0FU33"/>
<comment type="catalytic activity">
    <reaction evidence="37">
        <text>hexadecanoyl-CoA + acetyl-CoA = 3-oxooctadecanoyl-CoA + CoA</text>
        <dbReference type="Rhea" id="RHEA:35279"/>
        <dbReference type="ChEBI" id="CHEBI:57287"/>
        <dbReference type="ChEBI" id="CHEBI:57288"/>
        <dbReference type="ChEBI" id="CHEBI:57379"/>
        <dbReference type="ChEBI" id="CHEBI:71407"/>
    </reaction>
    <physiologicalReaction direction="right-to-left" evidence="37">
        <dbReference type="Rhea" id="RHEA:35281"/>
    </physiologicalReaction>
</comment>
<dbReference type="PANTHER" id="PTHR42870">
    <property type="entry name" value="ACETYL-COA C-ACETYLTRANSFERASE"/>
    <property type="match status" value="1"/>
</dbReference>
<dbReference type="EC" id="2.3.1.155" evidence="16"/>
<evidence type="ECO:0000256" key="30">
    <source>
        <dbReference type="ARBA" id="ARBA00045738"/>
    </source>
</evidence>
<evidence type="ECO:0000256" key="19">
    <source>
        <dbReference type="ARBA" id="ARBA00024509"/>
    </source>
</evidence>
<evidence type="ECO:0000256" key="37">
    <source>
        <dbReference type="ARBA" id="ARBA00049268"/>
    </source>
</evidence>
<dbReference type="InterPro" id="IPR020613">
    <property type="entry name" value="Thiolase_CS"/>
</dbReference>
<dbReference type="InterPro" id="IPR055140">
    <property type="entry name" value="Thiolase_C_2"/>
</dbReference>
<evidence type="ECO:0000256" key="33">
    <source>
        <dbReference type="ARBA" id="ARBA00048001"/>
    </source>
</evidence>
<evidence type="ECO:0000256" key="40">
    <source>
        <dbReference type="ARBA" id="ARBA00049542"/>
    </source>
</evidence>
<dbReference type="PROSITE" id="PS00098">
    <property type="entry name" value="THIOLASE_1"/>
    <property type="match status" value="1"/>
</dbReference>
<evidence type="ECO:0000256" key="12">
    <source>
        <dbReference type="ARBA" id="ARBA00023128"/>
    </source>
</evidence>
<comment type="catalytic activity">
    <reaction evidence="18">
        <text>propanoyl-CoA + tetradecanoyl-CoA = 3-oxo-2-methylhexadecanoyl-CoA + CoA</text>
        <dbReference type="Rhea" id="RHEA:46344"/>
        <dbReference type="ChEBI" id="CHEBI:57287"/>
        <dbReference type="ChEBI" id="CHEBI:57385"/>
        <dbReference type="ChEBI" id="CHEBI:57392"/>
        <dbReference type="ChEBI" id="CHEBI:86042"/>
    </reaction>
    <physiologicalReaction direction="right-to-left" evidence="18">
        <dbReference type="Rhea" id="RHEA:46346"/>
    </physiologicalReaction>
</comment>
<evidence type="ECO:0000256" key="9">
    <source>
        <dbReference type="ARBA" id="ARBA00023055"/>
    </source>
</evidence>
<dbReference type="Pfam" id="PF02036">
    <property type="entry name" value="SCP2"/>
    <property type="match status" value="1"/>
</dbReference>
<evidence type="ECO:0000256" key="22">
    <source>
        <dbReference type="ARBA" id="ARBA00029348"/>
    </source>
</evidence>
<proteinExistence type="evidence at transcript level"/>
<comment type="catalytic activity">
    <reaction evidence="34">
        <text>decanoyl-CoA + acetyl-CoA = 3-oxododecanoyl-CoA + CoA</text>
        <dbReference type="Rhea" id="RHEA:31183"/>
        <dbReference type="ChEBI" id="CHEBI:57287"/>
        <dbReference type="ChEBI" id="CHEBI:57288"/>
        <dbReference type="ChEBI" id="CHEBI:61430"/>
        <dbReference type="ChEBI" id="CHEBI:62615"/>
    </reaction>
    <physiologicalReaction direction="right-to-left" evidence="34">
        <dbReference type="Rhea" id="RHEA:31185"/>
    </physiologicalReaction>
</comment>
<keyword evidence="7" id="KW-0963">Cytoplasm</keyword>
<comment type="catalytic activity">
    <reaction evidence="39">
        <text>3-oxohexadecanedioyl-CoA + CoA = tetradecanedioyl-CoA + acetyl-CoA</text>
        <dbReference type="Rhea" id="RHEA:40343"/>
        <dbReference type="ChEBI" id="CHEBI:57287"/>
        <dbReference type="ChEBI" id="CHEBI:57288"/>
        <dbReference type="ChEBI" id="CHEBI:77081"/>
        <dbReference type="ChEBI" id="CHEBI:77084"/>
    </reaction>
    <physiologicalReaction direction="left-to-right" evidence="39">
        <dbReference type="Rhea" id="RHEA:40344"/>
    </physiologicalReaction>
</comment>